<name>A0A4Y7INW0_PAPSO</name>
<dbReference type="STRING" id="3469.A0A4Y7INW0"/>
<dbReference type="EMBL" id="CM010716">
    <property type="protein sequence ID" value="RZC49169.1"/>
    <property type="molecule type" value="Genomic_DNA"/>
</dbReference>
<dbReference type="Pfam" id="PF00010">
    <property type="entry name" value="HLH"/>
    <property type="match status" value="1"/>
</dbReference>
<accession>A0A4Y7INW0</accession>
<evidence type="ECO:0000313" key="9">
    <source>
        <dbReference type="Proteomes" id="UP000316621"/>
    </source>
</evidence>
<evidence type="ECO:0000256" key="1">
    <source>
        <dbReference type="ARBA" id="ARBA00004123"/>
    </source>
</evidence>
<dbReference type="InterPro" id="IPR036638">
    <property type="entry name" value="HLH_DNA-bd_sf"/>
</dbReference>
<proteinExistence type="predicted"/>
<dbReference type="SMART" id="SM00353">
    <property type="entry name" value="HLH"/>
    <property type="match status" value="1"/>
</dbReference>
<feature type="region of interest" description="Disordered" evidence="6">
    <location>
        <begin position="78"/>
        <end position="110"/>
    </location>
</feature>
<dbReference type="OrthoDB" id="690068at2759"/>
<feature type="coiled-coil region" evidence="5">
    <location>
        <begin position="216"/>
        <end position="243"/>
    </location>
</feature>
<evidence type="ECO:0000256" key="4">
    <source>
        <dbReference type="ARBA" id="ARBA00023242"/>
    </source>
</evidence>
<dbReference type="PANTHER" id="PTHR45959">
    <property type="entry name" value="BHLH TRANSCRIPTION FACTOR"/>
    <property type="match status" value="1"/>
</dbReference>
<evidence type="ECO:0000313" key="8">
    <source>
        <dbReference type="EMBL" id="RZC49169.1"/>
    </source>
</evidence>
<feature type="region of interest" description="Disordered" evidence="6">
    <location>
        <begin position="158"/>
        <end position="180"/>
    </location>
</feature>
<keyword evidence="5" id="KW-0175">Coiled coil</keyword>
<comment type="subcellular location">
    <subcellularLocation>
        <location evidence="1">Nucleus</location>
    </subcellularLocation>
</comment>
<keyword evidence="3" id="KW-0804">Transcription</keyword>
<evidence type="ECO:0000256" key="6">
    <source>
        <dbReference type="SAM" id="MobiDB-lite"/>
    </source>
</evidence>
<evidence type="ECO:0000256" key="3">
    <source>
        <dbReference type="ARBA" id="ARBA00023163"/>
    </source>
</evidence>
<reference evidence="8 9" key="1">
    <citation type="journal article" date="2018" name="Science">
        <title>The opium poppy genome and morphinan production.</title>
        <authorList>
            <person name="Guo L."/>
            <person name="Winzer T."/>
            <person name="Yang X."/>
            <person name="Li Y."/>
            <person name="Ning Z."/>
            <person name="He Z."/>
            <person name="Teodor R."/>
            <person name="Lu Y."/>
            <person name="Bowser T.A."/>
            <person name="Graham I.A."/>
            <person name="Ye K."/>
        </authorList>
    </citation>
    <scope>NUCLEOTIDE SEQUENCE [LARGE SCALE GENOMIC DNA]</scope>
    <source>
        <strain evidence="9">cv. HN1</strain>
        <tissue evidence="8">Leaves</tissue>
    </source>
</reference>
<dbReference type="OMA" id="NDMEHEY"/>
<evidence type="ECO:0000256" key="2">
    <source>
        <dbReference type="ARBA" id="ARBA00023015"/>
    </source>
</evidence>
<dbReference type="Proteomes" id="UP000316621">
    <property type="component" value="Chromosome 2"/>
</dbReference>
<dbReference type="InterPro" id="IPR052610">
    <property type="entry name" value="bHLH_transcription_regulator"/>
</dbReference>
<dbReference type="PANTHER" id="PTHR45959:SF2">
    <property type="entry name" value="BHLH TRANSCRIPTION FACTOR"/>
    <property type="match status" value="1"/>
</dbReference>
<dbReference type="GO" id="GO:0005634">
    <property type="term" value="C:nucleus"/>
    <property type="evidence" value="ECO:0007669"/>
    <property type="project" value="UniProtKB-SubCell"/>
</dbReference>
<dbReference type="GO" id="GO:0046983">
    <property type="term" value="F:protein dimerization activity"/>
    <property type="evidence" value="ECO:0007669"/>
    <property type="project" value="InterPro"/>
</dbReference>
<dbReference type="Gramene" id="RZC49169">
    <property type="protein sequence ID" value="RZC49169"/>
    <property type="gene ID" value="C5167_017594"/>
</dbReference>
<dbReference type="SUPFAM" id="SSF47459">
    <property type="entry name" value="HLH, helix-loop-helix DNA-binding domain"/>
    <property type="match status" value="1"/>
</dbReference>
<dbReference type="PROSITE" id="PS50888">
    <property type="entry name" value="BHLH"/>
    <property type="match status" value="1"/>
</dbReference>
<sequence length="358" mass="40524">MDTSSVPSIHWLPELAYMEDPDFMNQFFDEYKDQNVESVLDGNFYSFSSDSCNSSIIDLENNINSYFDGKTGIHQPVKSLKTESSNSSTTTENLWTTTPDASPAGSPPPSSRIISFGCSGNPSVLDLYGGTNNSPVDGIMKPKDEYLLPRNMKQQQNYVKKAGKGTKRPNPDTDTNSPSYDHIMAERRRREKLSQRFIALSALVPNLTKLDKASVLGDAIKYLKQLEEKVKILEEQTTKKTVESVVFVNKRSRVTADDDITSSYFDDQYVNSRPEVEVKVSNKNVLIRIHCEKHKGSLVKILAEIEKYHLTVVNSNVMVFGDSALDITIHAKLDEKFCMEIKDFVRNLRSEFLRFMQD</sequence>
<dbReference type="Pfam" id="PF22754">
    <property type="entry name" value="bHLH-TF_ACT-like_plant"/>
    <property type="match status" value="1"/>
</dbReference>
<feature type="compositionally biased region" description="Low complexity" evidence="6">
    <location>
        <begin position="78"/>
        <end position="104"/>
    </location>
</feature>
<evidence type="ECO:0000259" key="7">
    <source>
        <dbReference type="PROSITE" id="PS50888"/>
    </source>
</evidence>
<dbReference type="Gene3D" id="4.10.280.10">
    <property type="entry name" value="Helix-loop-helix DNA-binding domain"/>
    <property type="match status" value="1"/>
</dbReference>
<keyword evidence="2" id="KW-0805">Transcription regulation</keyword>
<evidence type="ECO:0000256" key="5">
    <source>
        <dbReference type="SAM" id="Coils"/>
    </source>
</evidence>
<dbReference type="InterPro" id="IPR011598">
    <property type="entry name" value="bHLH_dom"/>
</dbReference>
<protein>
    <recommendedName>
        <fullName evidence="7">BHLH domain-containing protein</fullName>
    </recommendedName>
</protein>
<keyword evidence="4" id="KW-0539">Nucleus</keyword>
<dbReference type="InterPro" id="IPR054502">
    <property type="entry name" value="bHLH-TF_ACT-like_plant"/>
</dbReference>
<feature type="domain" description="BHLH" evidence="7">
    <location>
        <begin position="177"/>
        <end position="226"/>
    </location>
</feature>
<dbReference type="AlphaFoldDB" id="A0A4Y7INW0"/>
<organism evidence="8 9">
    <name type="scientific">Papaver somniferum</name>
    <name type="common">Opium poppy</name>
    <dbReference type="NCBI Taxonomy" id="3469"/>
    <lineage>
        <taxon>Eukaryota</taxon>
        <taxon>Viridiplantae</taxon>
        <taxon>Streptophyta</taxon>
        <taxon>Embryophyta</taxon>
        <taxon>Tracheophyta</taxon>
        <taxon>Spermatophyta</taxon>
        <taxon>Magnoliopsida</taxon>
        <taxon>Ranunculales</taxon>
        <taxon>Papaveraceae</taxon>
        <taxon>Papaveroideae</taxon>
        <taxon>Papaver</taxon>
    </lineage>
</organism>
<gene>
    <name evidence="8" type="ORF">C5167_017594</name>
</gene>
<keyword evidence="9" id="KW-1185">Reference proteome</keyword>